<name>A0A345UPJ4_9BACT</name>
<dbReference type="KEGG" id="cprv:CYPRO_3162"/>
<dbReference type="Proteomes" id="UP000254808">
    <property type="component" value="Chromosome"/>
</dbReference>
<organism evidence="2 3">
    <name type="scientific">Cyclonatronum proteinivorum</name>
    <dbReference type="NCBI Taxonomy" id="1457365"/>
    <lineage>
        <taxon>Bacteria</taxon>
        <taxon>Pseudomonadati</taxon>
        <taxon>Balneolota</taxon>
        <taxon>Balneolia</taxon>
        <taxon>Balneolales</taxon>
        <taxon>Cyclonatronaceae</taxon>
        <taxon>Cyclonatronum</taxon>
    </lineage>
</organism>
<dbReference type="RefSeq" id="WP_114985489.1">
    <property type="nucleotide sequence ID" value="NZ_CP027806.1"/>
</dbReference>
<dbReference type="AlphaFoldDB" id="A0A345UPJ4"/>
<evidence type="ECO:0000313" key="2">
    <source>
        <dbReference type="EMBL" id="AXJ02396.1"/>
    </source>
</evidence>
<evidence type="ECO:0000256" key="1">
    <source>
        <dbReference type="SAM" id="Phobius"/>
    </source>
</evidence>
<feature type="transmembrane region" description="Helical" evidence="1">
    <location>
        <begin position="20"/>
        <end position="39"/>
    </location>
</feature>
<gene>
    <name evidence="2" type="ORF">CYPRO_3162</name>
</gene>
<keyword evidence="1" id="KW-0812">Transmembrane</keyword>
<keyword evidence="1" id="KW-1133">Transmembrane helix</keyword>
<reference evidence="2 3" key="1">
    <citation type="submission" date="2018-03" db="EMBL/GenBank/DDBJ databases">
        <title>Phenotypic and genomic properties of Cyclonatronum proteinivorum gen. nov., sp. nov., a haloalkaliphilic bacteroidete from soda lakes possessing Na+-translocating rhodopsin.</title>
        <authorList>
            <person name="Toshchakov S.V."/>
            <person name="Korzhenkov A."/>
            <person name="Samarov N.I."/>
            <person name="Kublanov I.V."/>
            <person name="Muntyan M.S."/>
            <person name="Sorokin D.Y."/>
        </authorList>
    </citation>
    <scope>NUCLEOTIDE SEQUENCE [LARGE SCALE GENOMIC DNA]</scope>
    <source>
        <strain evidence="2 3">Omega</strain>
    </source>
</reference>
<evidence type="ECO:0000313" key="3">
    <source>
        <dbReference type="Proteomes" id="UP000254808"/>
    </source>
</evidence>
<feature type="transmembrane region" description="Helical" evidence="1">
    <location>
        <begin position="74"/>
        <end position="92"/>
    </location>
</feature>
<keyword evidence="1" id="KW-0472">Membrane</keyword>
<feature type="transmembrane region" description="Helical" evidence="1">
    <location>
        <begin position="45"/>
        <end position="67"/>
    </location>
</feature>
<keyword evidence="3" id="KW-1185">Reference proteome</keyword>
<sequence>MRTSQTSQNKNEESSRGTGIVVICVLLVSVWQLILLMLFQFDPQAFLLSAVTGMAIATSAGFLALYFSEKPHRVQGVTIVVLLAGYLQVVTLPHDRFEARPLDEFRAAAGLLLQPEAIQADILFQRPRAPFALATAAVHKYQDDLPEHSWFVRFHDDAADSGHLINIRSNMAASSHPAFRNARIIEDFLVFEIEQYGEHVLYRLPLSDSALPFTIFGTPLHDEGGYDIIEAQVYPHILSPAQQSHFHILFFRLLNLRFR</sequence>
<protein>
    <submittedName>
        <fullName evidence="2">Uncharacterized protein</fullName>
    </submittedName>
</protein>
<proteinExistence type="predicted"/>
<accession>A0A345UPJ4</accession>
<dbReference type="EMBL" id="CP027806">
    <property type="protein sequence ID" value="AXJ02396.1"/>
    <property type="molecule type" value="Genomic_DNA"/>
</dbReference>